<dbReference type="Gene3D" id="1.20.144.10">
    <property type="entry name" value="Phosphatidic acid phosphatase type 2/haloperoxidase"/>
    <property type="match status" value="1"/>
</dbReference>
<dbReference type="CDD" id="cd01610">
    <property type="entry name" value="PAP2_like"/>
    <property type="match status" value="1"/>
</dbReference>
<feature type="transmembrane region" description="Helical" evidence="1">
    <location>
        <begin position="159"/>
        <end position="175"/>
    </location>
</feature>
<protein>
    <submittedName>
        <fullName evidence="3">Phosphatase PAP2 family protein</fullName>
    </submittedName>
</protein>
<feature type="domain" description="Phosphatidic acid phosphatase type 2/haloperoxidase" evidence="2">
    <location>
        <begin position="101"/>
        <end position="219"/>
    </location>
</feature>
<dbReference type="Pfam" id="PF01569">
    <property type="entry name" value="PAP2"/>
    <property type="match status" value="1"/>
</dbReference>
<feature type="transmembrane region" description="Helical" evidence="1">
    <location>
        <begin position="182"/>
        <end position="202"/>
    </location>
</feature>
<gene>
    <name evidence="3" type="ORF">GCM10023211_13800</name>
</gene>
<keyword evidence="1" id="KW-0812">Transmembrane</keyword>
<proteinExistence type="predicted"/>
<accession>A0ABP9N5T5</accession>
<keyword evidence="1" id="KW-0472">Membrane</keyword>
<reference evidence="4" key="1">
    <citation type="journal article" date="2019" name="Int. J. Syst. Evol. Microbiol.">
        <title>The Global Catalogue of Microorganisms (GCM) 10K type strain sequencing project: providing services to taxonomists for standard genome sequencing and annotation.</title>
        <authorList>
            <consortium name="The Broad Institute Genomics Platform"/>
            <consortium name="The Broad Institute Genome Sequencing Center for Infectious Disease"/>
            <person name="Wu L."/>
            <person name="Ma J."/>
        </authorList>
    </citation>
    <scope>NUCLEOTIDE SEQUENCE [LARGE SCALE GENOMIC DNA]</scope>
    <source>
        <strain evidence="4">JCM 18050</strain>
    </source>
</reference>
<feature type="transmembrane region" description="Helical" evidence="1">
    <location>
        <begin position="58"/>
        <end position="86"/>
    </location>
</feature>
<dbReference type="InterPro" id="IPR000326">
    <property type="entry name" value="PAP2/HPO"/>
</dbReference>
<evidence type="ECO:0000256" key="1">
    <source>
        <dbReference type="SAM" id="Phobius"/>
    </source>
</evidence>
<sequence length="244" mass="28469">MSNDNVLTKRIRQILLWNILAVVLLVSQYYTYRQGFWFNIDAAIFHFFNQFLDGSHQIFLYLIAITNHRSFDIVSFLAMALLYYTYFRQQNNECKRKMIIIGLMMLIIAVVIKQWGRFIPIAHESPTLYFEQFEHINRISKLTHFGTKDAASDSFPGDHGMMLMIFAAFMWRYFGVKAFIQASIIVVIFSAPRIIAGAHWFTDVYVGSLAITSFVLSWFLLTPACDTIVNLLLRLMPKRFFKSP</sequence>
<feature type="transmembrane region" description="Helical" evidence="1">
    <location>
        <begin position="14"/>
        <end position="32"/>
    </location>
</feature>
<dbReference type="InterPro" id="IPR036938">
    <property type="entry name" value="PAP2/HPO_sf"/>
</dbReference>
<dbReference type="Proteomes" id="UP001500171">
    <property type="component" value="Unassembled WGS sequence"/>
</dbReference>
<dbReference type="EMBL" id="BAABHY010000001">
    <property type="protein sequence ID" value="GAA5109938.1"/>
    <property type="molecule type" value="Genomic_DNA"/>
</dbReference>
<evidence type="ECO:0000313" key="3">
    <source>
        <dbReference type="EMBL" id="GAA5109938.1"/>
    </source>
</evidence>
<organism evidence="3 4">
    <name type="scientific">Orbus sasakiae</name>
    <dbReference type="NCBI Taxonomy" id="1078475"/>
    <lineage>
        <taxon>Bacteria</taxon>
        <taxon>Pseudomonadati</taxon>
        <taxon>Pseudomonadota</taxon>
        <taxon>Gammaproteobacteria</taxon>
        <taxon>Orbales</taxon>
        <taxon>Orbaceae</taxon>
        <taxon>Orbus</taxon>
    </lineage>
</organism>
<feature type="transmembrane region" description="Helical" evidence="1">
    <location>
        <begin position="208"/>
        <end position="233"/>
    </location>
</feature>
<keyword evidence="4" id="KW-1185">Reference proteome</keyword>
<evidence type="ECO:0000259" key="2">
    <source>
        <dbReference type="SMART" id="SM00014"/>
    </source>
</evidence>
<comment type="caution">
    <text evidence="3">The sequence shown here is derived from an EMBL/GenBank/DDBJ whole genome shotgun (WGS) entry which is preliminary data.</text>
</comment>
<evidence type="ECO:0000313" key="4">
    <source>
        <dbReference type="Proteomes" id="UP001500171"/>
    </source>
</evidence>
<feature type="transmembrane region" description="Helical" evidence="1">
    <location>
        <begin position="98"/>
        <end position="116"/>
    </location>
</feature>
<dbReference type="SUPFAM" id="SSF48317">
    <property type="entry name" value="Acid phosphatase/Vanadium-dependent haloperoxidase"/>
    <property type="match status" value="1"/>
</dbReference>
<dbReference type="SMART" id="SM00014">
    <property type="entry name" value="acidPPc"/>
    <property type="match status" value="1"/>
</dbReference>
<keyword evidence="1" id="KW-1133">Transmembrane helix</keyword>
<name>A0ABP9N5T5_9GAMM</name>